<proteinExistence type="predicted"/>
<gene>
    <name evidence="1" type="ORF">DPMN_009568</name>
</gene>
<sequence length="58" mass="6417">MLLGLGGNNGSTVTAAILANKHRLSWHTKEGLQHANYLVSRKSLLTENQYKAERVVLN</sequence>
<name>A0A9D4MX74_DREPO</name>
<reference evidence="1" key="2">
    <citation type="submission" date="2020-11" db="EMBL/GenBank/DDBJ databases">
        <authorList>
            <person name="McCartney M.A."/>
            <person name="Auch B."/>
            <person name="Kono T."/>
            <person name="Mallez S."/>
            <person name="Becker A."/>
            <person name="Gohl D.M."/>
            <person name="Silverstein K.A.T."/>
            <person name="Koren S."/>
            <person name="Bechman K.B."/>
            <person name="Herman A."/>
            <person name="Abrahante J.E."/>
            <person name="Garbe J."/>
        </authorList>
    </citation>
    <scope>NUCLEOTIDE SEQUENCE</scope>
    <source>
        <strain evidence="1">Duluth1</strain>
        <tissue evidence="1">Whole animal</tissue>
    </source>
</reference>
<dbReference type="InterPro" id="IPR002587">
    <property type="entry name" value="Myo-inos-1-P_Synthase"/>
</dbReference>
<dbReference type="GO" id="GO:0008654">
    <property type="term" value="P:phospholipid biosynthetic process"/>
    <property type="evidence" value="ECO:0007669"/>
    <property type="project" value="InterPro"/>
</dbReference>
<dbReference type="PANTHER" id="PTHR11510">
    <property type="entry name" value="MYO-INOSITOL-1 PHOSPHATE SYNTHASE"/>
    <property type="match status" value="1"/>
</dbReference>
<dbReference type="GO" id="GO:0004512">
    <property type="term" value="F:inositol-3-phosphate synthase activity"/>
    <property type="evidence" value="ECO:0007669"/>
    <property type="project" value="InterPro"/>
</dbReference>
<comment type="caution">
    <text evidence="1">The sequence shown here is derived from an EMBL/GenBank/DDBJ whole genome shotgun (WGS) entry which is preliminary data.</text>
</comment>
<keyword evidence="2" id="KW-1185">Reference proteome</keyword>
<dbReference type="AlphaFoldDB" id="A0A9D4MX74"/>
<evidence type="ECO:0000313" key="1">
    <source>
        <dbReference type="EMBL" id="KAH3885573.1"/>
    </source>
</evidence>
<dbReference type="SUPFAM" id="SSF51735">
    <property type="entry name" value="NAD(P)-binding Rossmann-fold domains"/>
    <property type="match status" value="1"/>
</dbReference>
<dbReference type="InterPro" id="IPR036291">
    <property type="entry name" value="NAD(P)-bd_dom_sf"/>
</dbReference>
<accession>A0A9D4MX74</accession>
<dbReference type="GO" id="GO:0006021">
    <property type="term" value="P:inositol biosynthetic process"/>
    <property type="evidence" value="ECO:0007669"/>
    <property type="project" value="InterPro"/>
</dbReference>
<dbReference type="Pfam" id="PF07994">
    <property type="entry name" value="NAD_binding_5"/>
    <property type="match status" value="1"/>
</dbReference>
<dbReference type="EMBL" id="JAIWYP010000001">
    <property type="protein sequence ID" value="KAH3885573.1"/>
    <property type="molecule type" value="Genomic_DNA"/>
</dbReference>
<dbReference type="Gene3D" id="3.40.50.720">
    <property type="entry name" value="NAD(P)-binding Rossmann-like Domain"/>
    <property type="match status" value="1"/>
</dbReference>
<organism evidence="1 2">
    <name type="scientific">Dreissena polymorpha</name>
    <name type="common">Zebra mussel</name>
    <name type="synonym">Mytilus polymorpha</name>
    <dbReference type="NCBI Taxonomy" id="45954"/>
    <lineage>
        <taxon>Eukaryota</taxon>
        <taxon>Metazoa</taxon>
        <taxon>Spiralia</taxon>
        <taxon>Lophotrochozoa</taxon>
        <taxon>Mollusca</taxon>
        <taxon>Bivalvia</taxon>
        <taxon>Autobranchia</taxon>
        <taxon>Heteroconchia</taxon>
        <taxon>Euheterodonta</taxon>
        <taxon>Imparidentia</taxon>
        <taxon>Neoheterodontei</taxon>
        <taxon>Myida</taxon>
        <taxon>Dreissenoidea</taxon>
        <taxon>Dreissenidae</taxon>
        <taxon>Dreissena</taxon>
    </lineage>
</organism>
<reference evidence="1" key="1">
    <citation type="journal article" date="2019" name="bioRxiv">
        <title>The Genome of the Zebra Mussel, Dreissena polymorpha: A Resource for Invasive Species Research.</title>
        <authorList>
            <person name="McCartney M.A."/>
            <person name="Auch B."/>
            <person name="Kono T."/>
            <person name="Mallez S."/>
            <person name="Zhang Y."/>
            <person name="Obille A."/>
            <person name="Becker A."/>
            <person name="Abrahante J.E."/>
            <person name="Garbe J."/>
            <person name="Badalamenti J.P."/>
            <person name="Herman A."/>
            <person name="Mangelson H."/>
            <person name="Liachko I."/>
            <person name="Sullivan S."/>
            <person name="Sone E.D."/>
            <person name="Koren S."/>
            <person name="Silverstein K.A.T."/>
            <person name="Beckman K.B."/>
            <person name="Gohl D.M."/>
        </authorList>
    </citation>
    <scope>NUCLEOTIDE SEQUENCE</scope>
    <source>
        <strain evidence="1">Duluth1</strain>
        <tissue evidence="1">Whole animal</tissue>
    </source>
</reference>
<protein>
    <submittedName>
        <fullName evidence="1">Uncharacterized protein</fullName>
    </submittedName>
</protein>
<dbReference type="Proteomes" id="UP000828390">
    <property type="component" value="Unassembled WGS sequence"/>
</dbReference>
<evidence type="ECO:0000313" key="2">
    <source>
        <dbReference type="Proteomes" id="UP000828390"/>
    </source>
</evidence>